<reference evidence="2" key="1">
    <citation type="submission" date="2021-03" db="EMBL/GenBank/DDBJ databases">
        <title>Antimicrobial resistance genes in bacteria isolated from Japanese honey, and their potential for conferring macrolide and lincosamide resistance in the American foulbrood pathogen Paenibacillus larvae.</title>
        <authorList>
            <person name="Okamoto M."/>
            <person name="Kumagai M."/>
            <person name="Kanamori H."/>
            <person name="Takamatsu D."/>
        </authorList>
    </citation>
    <scope>NUCLEOTIDE SEQUENCE</scope>
    <source>
        <strain evidence="2">J2TS6</strain>
    </source>
</reference>
<keyword evidence="1" id="KW-0472">Membrane</keyword>
<protein>
    <recommendedName>
        <fullName evidence="4">Sporulation protein YjcZ</fullName>
    </recommendedName>
</protein>
<keyword evidence="1" id="KW-0812">Transmembrane</keyword>
<proteinExistence type="predicted"/>
<evidence type="ECO:0000313" key="3">
    <source>
        <dbReference type="Proteomes" id="UP000679779"/>
    </source>
</evidence>
<dbReference type="Proteomes" id="UP000679779">
    <property type="component" value="Unassembled WGS sequence"/>
</dbReference>
<gene>
    <name evidence="2" type="ORF">J2TS6_17270</name>
</gene>
<evidence type="ECO:0008006" key="4">
    <source>
        <dbReference type="Google" id="ProtNLM"/>
    </source>
</evidence>
<name>A0A919XE96_9BACL</name>
<evidence type="ECO:0000256" key="1">
    <source>
        <dbReference type="SAM" id="Phobius"/>
    </source>
</evidence>
<feature type="transmembrane region" description="Helical" evidence="1">
    <location>
        <begin position="22"/>
        <end position="44"/>
    </location>
</feature>
<organism evidence="2 3">
    <name type="scientific">Paenibacillus albilobatus</name>
    <dbReference type="NCBI Taxonomy" id="2716884"/>
    <lineage>
        <taxon>Bacteria</taxon>
        <taxon>Bacillati</taxon>
        <taxon>Bacillota</taxon>
        <taxon>Bacilli</taxon>
        <taxon>Bacillales</taxon>
        <taxon>Paenibacillaceae</taxon>
        <taxon>Paenibacillus</taxon>
    </lineage>
</organism>
<dbReference type="RefSeq" id="WP_201452230.1">
    <property type="nucleotide sequence ID" value="NZ_BORQ01000002.1"/>
</dbReference>
<sequence>MKEGVSTREAVGGAGCGYPGGAFRFLAAILVLFILLVIVTRAIVY</sequence>
<comment type="caution">
    <text evidence="2">The sequence shown here is derived from an EMBL/GenBank/DDBJ whole genome shotgun (WGS) entry which is preliminary data.</text>
</comment>
<dbReference type="EMBL" id="BORQ01000002">
    <property type="protein sequence ID" value="GIO30586.1"/>
    <property type="molecule type" value="Genomic_DNA"/>
</dbReference>
<keyword evidence="1" id="KW-1133">Transmembrane helix</keyword>
<dbReference type="AlphaFoldDB" id="A0A919XE96"/>
<accession>A0A919XE96</accession>
<keyword evidence="3" id="KW-1185">Reference proteome</keyword>
<evidence type="ECO:0000313" key="2">
    <source>
        <dbReference type="EMBL" id="GIO30586.1"/>
    </source>
</evidence>